<keyword evidence="1" id="KW-1133">Transmembrane helix</keyword>
<name>U2YS92_9EURY</name>
<dbReference type="EMBL" id="BATA01000005">
    <property type="protein sequence ID" value="GAD51622.1"/>
    <property type="molecule type" value="Genomic_DNA"/>
</dbReference>
<dbReference type="AlphaFoldDB" id="U2YS92"/>
<dbReference type="RefSeq" id="WP_020221512.1">
    <property type="nucleotide sequence ID" value="NZ_BANO01000069.1"/>
</dbReference>
<accession>U2YS92</accession>
<gene>
    <name evidence="2" type="ORF">MBEHAL_0382</name>
</gene>
<protein>
    <submittedName>
        <fullName evidence="2">Uncharacterized protein</fullName>
    </submittedName>
</protein>
<feature type="transmembrane region" description="Helical" evidence="1">
    <location>
        <begin position="64"/>
        <end position="84"/>
    </location>
</feature>
<comment type="caution">
    <text evidence="2">The sequence shown here is derived from an EMBL/GenBank/DDBJ whole genome shotgun (WGS) entry which is preliminary data.</text>
</comment>
<sequence length="128" mass="13820">MATSQSSYRAGVCNIGRRERRRRYAYAALSFLIAVAFVLGAALDVIPHELVPALFVPLALAIEWYLQASKSFCALLALLGKYSFRESDERGTVSDPDDRAVDRASAVRITAISVVVAALVTAAVFVAL</sequence>
<keyword evidence="1" id="KW-0472">Membrane</keyword>
<proteinExistence type="predicted"/>
<evidence type="ECO:0000313" key="3">
    <source>
        <dbReference type="Proteomes" id="UP000016986"/>
    </source>
</evidence>
<feature type="transmembrane region" description="Helical" evidence="1">
    <location>
        <begin position="24"/>
        <end position="44"/>
    </location>
</feature>
<evidence type="ECO:0000256" key="1">
    <source>
        <dbReference type="SAM" id="Phobius"/>
    </source>
</evidence>
<evidence type="ECO:0000313" key="2">
    <source>
        <dbReference type="EMBL" id="GAD51622.1"/>
    </source>
</evidence>
<keyword evidence="1" id="KW-0812">Transmembrane</keyword>
<reference evidence="2 3" key="1">
    <citation type="submission" date="2013-09" db="EMBL/GenBank/DDBJ databases">
        <title>Whole genome sequencing of Halarchaeum acidiphilum strain MH1-52-1.</title>
        <authorList>
            <person name="Shimane Y."/>
            <person name="Minegishi H."/>
            <person name="Nishi S."/>
            <person name="Echigo A."/>
            <person name="Shuto A."/>
            <person name="Konishi M."/>
            <person name="Ito T."/>
            <person name="Ohkuma M."/>
            <person name="Ohta Y."/>
            <person name="Nagano Y."/>
            <person name="Tsubouchi T."/>
            <person name="Mori K."/>
            <person name="Usui K."/>
            <person name="Kamekura M."/>
            <person name="Usami R."/>
            <person name="Takaki Y."/>
            <person name="Hatada Y."/>
        </authorList>
    </citation>
    <scope>NUCLEOTIDE SEQUENCE [LARGE SCALE GENOMIC DNA]</scope>
    <source>
        <strain evidence="2 3">JCM 16109</strain>
    </source>
</reference>
<feature type="transmembrane region" description="Helical" evidence="1">
    <location>
        <begin position="105"/>
        <end position="127"/>
    </location>
</feature>
<dbReference type="Proteomes" id="UP000016986">
    <property type="component" value="Unassembled WGS sequence"/>
</dbReference>
<organism evidence="2 3">
    <name type="scientific">Halarchaeum acidiphilum MH1-52-1</name>
    <dbReference type="NCBI Taxonomy" id="1261545"/>
    <lineage>
        <taxon>Archaea</taxon>
        <taxon>Methanobacteriati</taxon>
        <taxon>Methanobacteriota</taxon>
        <taxon>Stenosarchaea group</taxon>
        <taxon>Halobacteria</taxon>
        <taxon>Halobacteriales</taxon>
        <taxon>Halobacteriaceae</taxon>
    </lineage>
</organism>
<keyword evidence="3" id="KW-1185">Reference proteome</keyword>
<dbReference type="eggNOG" id="arCOG08914">
    <property type="taxonomic scope" value="Archaea"/>
</dbReference>
<dbReference type="OrthoDB" id="253187at2157"/>